<keyword evidence="2" id="KW-1185">Reference proteome</keyword>
<name>A0AAV6HUI9_9ERIC</name>
<dbReference type="PANTHER" id="PTHR45176:SF1">
    <property type="entry name" value="TRANSDUCIN FAMILY PROTEIN _ WD-40 REPEAT FAMILY PROTEIN-RELATED"/>
    <property type="match status" value="1"/>
</dbReference>
<comment type="caution">
    <text evidence="1">The sequence shown here is derived from an EMBL/GenBank/DDBJ whole genome shotgun (WGS) entry which is preliminary data.</text>
</comment>
<dbReference type="Proteomes" id="UP000823749">
    <property type="component" value="Chromosome 13"/>
</dbReference>
<dbReference type="PANTHER" id="PTHR45176">
    <property type="entry name" value="TRANSDUCIN FAMILY PROTEIN / WD-40 REPEAT FAMILY PROTEIN-RELATED"/>
    <property type="match status" value="1"/>
</dbReference>
<gene>
    <name evidence="1" type="ORF">RHGRI_038134</name>
</gene>
<accession>A0AAV6HUI9</accession>
<dbReference type="EMBL" id="JACTNZ010000013">
    <property type="protein sequence ID" value="KAG5517637.1"/>
    <property type="molecule type" value="Genomic_DNA"/>
</dbReference>
<evidence type="ECO:0000313" key="2">
    <source>
        <dbReference type="Proteomes" id="UP000823749"/>
    </source>
</evidence>
<sequence length="240" mass="26226">MSSTFTATRPSDGESTRRVLPLYISHPSISVLVSLCNSLSTLAFFDFDTLSNNICLHAAVTCSLDDSSFAVLARLPESNEATLQSKDGAILLFNVGDPVPVATWFVEKSRGGGLSFLHTNRASSEDKISDENSASVLLAYLNGDREYNVFNPYAKQEGGVAHRRSIVGLEETGQIGYSSIYGELSEFELKRNQTQPGPFVPSERPWETIFSGPSHSLPPLTKLCSSFLESLLEKRIVVVE</sequence>
<organism evidence="1 2">
    <name type="scientific">Rhododendron griersonianum</name>
    <dbReference type="NCBI Taxonomy" id="479676"/>
    <lineage>
        <taxon>Eukaryota</taxon>
        <taxon>Viridiplantae</taxon>
        <taxon>Streptophyta</taxon>
        <taxon>Embryophyta</taxon>
        <taxon>Tracheophyta</taxon>
        <taxon>Spermatophyta</taxon>
        <taxon>Magnoliopsida</taxon>
        <taxon>eudicotyledons</taxon>
        <taxon>Gunneridae</taxon>
        <taxon>Pentapetalae</taxon>
        <taxon>asterids</taxon>
        <taxon>Ericales</taxon>
        <taxon>Ericaceae</taxon>
        <taxon>Ericoideae</taxon>
        <taxon>Rhodoreae</taxon>
        <taxon>Rhododendron</taxon>
    </lineage>
</organism>
<reference evidence="1 2" key="1">
    <citation type="submission" date="2020-08" db="EMBL/GenBank/DDBJ databases">
        <title>Plant Genome Project.</title>
        <authorList>
            <person name="Zhang R.-G."/>
        </authorList>
    </citation>
    <scope>NUCLEOTIDE SEQUENCE [LARGE SCALE GENOMIC DNA]</scope>
    <source>
        <strain evidence="1">WSP0</strain>
        <tissue evidence="1">Leaf</tissue>
    </source>
</reference>
<dbReference type="EMBL" id="JACTNZ010000013">
    <property type="protein sequence ID" value="KAG5517635.1"/>
    <property type="molecule type" value="Genomic_DNA"/>
</dbReference>
<protein>
    <submittedName>
        <fullName evidence="1">Uncharacterized protein</fullName>
    </submittedName>
</protein>
<proteinExistence type="predicted"/>
<evidence type="ECO:0000313" key="1">
    <source>
        <dbReference type="EMBL" id="KAG5517635.1"/>
    </source>
</evidence>
<dbReference type="AlphaFoldDB" id="A0AAV6HUI9"/>